<dbReference type="Proteomes" id="UP000326837">
    <property type="component" value="Chromosome"/>
</dbReference>
<protein>
    <submittedName>
        <fullName evidence="2">Uncharacterized protein</fullName>
    </submittedName>
</protein>
<organism evidence="2 3">
    <name type="scientific">Lacipirellula parvula</name>
    <dbReference type="NCBI Taxonomy" id="2650471"/>
    <lineage>
        <taxon>Bacteria</taxon>
        <taxon>Pseudomonadati</taxon>
        <taxon>Planctomycetota</taxon>
        <taxon>Planctomycetia</taxon>
        <taxon>Pirellulales</taxon>
        <taxon>Lacipirellulaceae</taxon>
        <taxon>Lacipirellula</taxon>
    </lineage>
</organism>
<dbReference type="RefSeq" id="WP_152099460.1">
    <property type="nucleotide sequence ID" value="NZ_AP021861.1"/>
</dbReference>
<keyword evidence="3" id="KW-1185">Reference proteome</keyword>
<sequence length="210" mass="22364">MRTFCLLLVGVAVGWTASGIDWTLRAFADEEVKEVVPPLPHDPLIPEASLPKSDKSLLAEEPTAPIGAIRTRFIEERIVADADGRKQIVREERLVPPGCPQCQGAGSAGRYQATAYGAIGGHGCYIVDTASGQVFHSANGQPPIAVGYPLTSYGPVAAPITSQESAERVEPGAPIRYPQTPHPEPALMPRTTPPSYREPVVPQPQARAAD</sequence>
<proteinExistence type="predicted"/>
<dbReference type="EMBL" id="AP021861">
    <property type="protein sequence ID" value="BBO33742.1"/>
    <property type="molecule type" value="Genomic_DNA"/>
</dbReference>
<gene>
    <name evidence="2" type="ORF">PLANPX_3354</name>
</gene>
<accession>A0A5K7XCP7</accession>
<evidence type="ECO:0000313" key="3">
    <source>
        <dbReference type="Proteomes" id="UP000326837"/>
    </source>
</evidence>
<name>A0A5K7XCP7_9BACT</name>
<feature type="region of interest" description="Disordered" evidence="1">
    <location>
        <begin position="161"/>
        <end position="210"/>
    </location>
</feature>
<evidence type="ECO:0000256" key="1">
    <source>
        <dbReference type="SAM" id="MobiDB-lite"/>
    </source>
</evidence>
<dbReference type="KEGG" id="lpav:PLANPX_3354"/>
<reference evidence="3" key="1">
    <citation type="submission" date="2019-10" db="EMBL/GenBank/DDBJ databases">
        <title>Lacipirellula parvula gen. nov., sp. nov., representing a lineage of planctomycetes widespread in freshwater anoxic habitats, and description of the family Lacipirellulaceae.</title>
        <authorList>
            <person name="Dedysh S.N."/>
            <person name="Kulichevskaya I.S."/>
            <person name="Beletsky A.V."/>
            <person name="Rakitin A.L."/>
            <person name="Mardanov A.V."/>
            <person name="Ivanova A.A."/>
            <person name="Saltykova V.X."/>
            <person name="Rijpstra W.I.C."/>
            <person name="Sinninghe Damste J.S."/>
            <person name="Ravin N.V."/>
        </authorList>
    </citation>
    <scope>NUCLEOTIDE SEQUENCE [LARGE SCALE GENOMIC DNA]</scope>
    <source>
        <strain evidence="3">PX69</strain>
    </source>
</reference>
<dbReference type="AlphaFoldDB" id="A0A5K7XCP7"/>
<evidence type="ECO:0000313" key="2">
    <source>
        <dbReference type="EMBL" id="BBO33742.1"/>
    </source>
</evidence>